<protein>
    <submittedName>
        <fullName evidence="3">Uncharacterized protein</fullName>
    </submittedName>
</protein>
<feature type="transmembrane region" description="Helical" evidence="1">
    <location>
        <begin position="37"/>
        <end position="56"/>
    </location>
</feature>
<dbReference type="GO" id="GO:0030659">
    <property type="term" value="C:cytoplasmic vesicle membrane"/>
    <property type="evidence" value="ECO:0007669"/>
    <property type="project" value="TreeGrafter"/>
</dbReference>
<dbReference type="SUPFAM" id="SSF82866">
    <property type="entry name" value="Multidrug efflux transporter AcrB transmembrane domain"/>
    <property type="match status" value="1"/>
</dbReference>
<sequence>IYDKVAEVKASYGLTLLAFDVSFPLAAQSDALLPNTISSVLVAGACMLLTTVLFVPGLRASMLLMWTLVSINAGVFALLAAWDTRLDIISSITILLSIGYSIDF</sequence>
<name>A0A914VNI4_9BILA</name>
<evidence type="ECO:0000313" key="2">
    <source>
        <dbReference type="Proteomes" id="UP000887566"/>
    </source>
</evidence>
<dbReference type="GO" id="GO:0018996">
    <property type="term" value="P:molting cycle, collagen and cuticulin-based cuticle"/>
    <property type="evidence" value="ECO:0007669"/>
    <property type="project" value="TreeGrafter"/>
</dbReference>
<keyword evidence="2" id="KW-1185">Reference proteome</keyword>
<organism evidence="2 3">
    <name type="scientific">Plectus sambesii</name>
    <dbReference type="NCBI Taxonomy" id="2011161"/>
    <lineage>
        <taxon>Eukaryota</taxon>
        <taxon>Metazoa</taxon>
        <taxon>Ecdysozoa</taxon>
        <taxon>Nematoda</taxon>
        <taxon>Chromadorea</taxon>
        <taxon>Plectida</taxon>
        <taxon>Plectina</taxon>
        <taxon>Plectoidea</taxon>
        <taxon>Plectidae</taxon>
        <taxon>Plectus</taxon>
    </lineage>
</organism>
<dbReference type="PANTHER" id="PTHR10796">
    <property type="entry name" value="PATCHED-RELATED"/>
    <property type="match status" value="1"/>
</dbReference>
<dbReference type="WBParaSite" id="PSAMB.scaffold22775size475.g38712.t1">
    <property type="protein sequence ID" value="PSAMB.scaffold22775size475.g38712.t1"/>
    <property type="gene ID" value="PSAMB.scaffold22775size475.g38712"/>
</dbReference>
<dbReference type="PANTHER" id="PTHR10796:SF181">
    <property type="entry name" value="SSD DOMAIN-CONTAINING PROTEIN"/>
    <property type="match status" value="1"/>
</dbReference>
<dbReference type="Gene3D" id="1.20.1640.10">
    <property type="entry name" value="Multidrug efflux transporter AcrB transmembrane domain"/>
    <property type="match status" value="1"/>
</dbReference>
<keyword evidence="1" id="KW-0812">Transmembrane</keyword>
<dbReference type="Proteomes" id="UP000887566">
    <property type="component" value="Unplaced"/>
</dbReference>
<dbReference type="AlphaFoldDB" id="A0A914VNI4"/>
<proteinExistence type="predicted"/>
<evidence type="ECO:0000313" key="3">
    <source>
        <dbReference type="WBParaSite" id="PSAMB.scaffold22775size475.g38712.t1"/>
    </source>
</evidence>
<feature type="transmembrane region" description="Helical" evidence="1">
    <location>
        <begin position="63"/>
        <end position="82"/>
    </location>
</feature>
<keyword evidence="1" id="KW-0472">Membrane</keyword>
<evidence type="ECO:0000256" key="1">
    <source>
        <dbReference type="SAM" id="Phobius"/>
    </source>
</evidence>
<dbReference type="InterPro" id="IPR051697">
    <property type="entry name" value="Patched_domain-protein"/>
</dbReference>
<keyword evidence="1" id="KW-1133">Transmembrane helix</keyword>
<dbReference type="GO" id="GO:0005886">
    <property type="term" value="C:plasma membrane"/>
    <property type="evidence" value="ECO:0007669"/>
    <property type="project" value="TreeGrafter"/>
</dbReference>
<accession>A0A914VNI4</accession>
<reference evidence="3" key="1">
    <citation type="submission" date="2022-11" db="UniProtKB">
        <authorList>
            <consortium name="WormBaseParasite"/>
        </authorList>
    </citation>
    <scope>IDENTIFICATION</scope>
</reference>
<dbReference type="GO" id="GO:0006897">
    <property type="term" value="P:endocytosis"/>
    <property type="evidence" value="ECO:0007669"/>
    <property type="project" value="TreeGrafter"/>
</dbReference>